<dbReference type="GO" id="GO:0043491">
    <property type="term" value="P:phosphatidylinositol 3-kinase/protein kinase B signal transduction"/>
    <property type="evidence" value="ECO:0007669"/>
    <property type="project" value="Ensembl"/>
</dbReference>
<accession>A0A6J0DNB9</accession>
<reference evidence="3" key="3">
    <citation type="submission" date="2025-09" db="UniProtKB">
        <authorList>
            <consortium name="Ensembl"/>
        </authorList>
    </citation>
    <scope>IDENTIFICATION</scope>
</reference>
<evidence type="ECO:0000313" key="3">
    <source>
        <dbReference type="Ensembl" id="ENSPEMP00000008261.2"/>
    </source>
</evidence>
<proteinExistence type="predicted"/>
<dbReference type="AlphaFoldDB" id="A0A6J0DNB9"/>
<evidence type="ECO:0000256" key="1">
    <source>
        <dbReference type="SAM" id="MobiDB-lite"/>
    </source>
</evidence>
<keyword evidence="4" id="KW-1185">Reference proteome</keyword>
<feature type="compositionally biased region" description="Polar residues" evidence="1">
    <location>
        <begin position="116"/>
        <end position="126"/>
    </location>
</feature>
<dbReference type="PANTHER" id="PTHR37870">
    <property type="entry name" value="CHROMOSOME 1 OPEN READING FRAME 54"/>
    <property type="match status" value="1"/>
</dbReference>
<dbReference type="InterPro" id="IPR027957">
    <property type="entry name" value="DUF4634"/>
</dbReference>
<feature type="signal peptide" evidence="2">
    <location>
        <begin position="1"/>
        <end position="16"/>
    </location>
</feature>
<dbReference type="GO" id="GO:0009611">
    <property type="term" value="P:response to wounding"/>
    <property type="evidence" value="ECO:0007669"/>
    <property type="project" value="Ensembl"/>
</dbReference>
<feature type="compositionally biased region" description="Polar residues" evidence="1">
    <location>
        <begin position="78"/>
        <end position="93"/>
    </location>
</feature>
<dbReference type="Pfam" id="PF15465">
    <property type="entry name" value="DUF4634"/>
    <property type="match status" value="1"/>
</dbReference>
<dbReference type="Proteomes" id="UP000694547">
    <property type="component" value="Chromosome 6"/>
</dbReference>
<feature type="region of interest" description="Disordered" evidence="1">
    <location>
        <begin position="78"/>
        <end position="126"/>
    </location>
</feature>
<dbReference type="PANTHER" id="PTHR37870:SF1">
    <property type="entry name" value="CHROMOSOME 2 C1ORF54 HOMOLOG"/>
    <property type="match status" value="1"/>
</dbReference>
<feature type="chain" id="PRO_5044637106" evidence="2">
    <location>
        <begin position="17"/>
        <end position="149"/>
    </location>
</feature>
<protein>
    <submittedName>
        <fullName evidence="3">cDNA sequence BC028528</fullName>
    </submittedName>
</protein>
<sequence>MDVLFVAFLAVPLILGQEYEDEEELEEGDYYQVAYYYYTVTPNYDDFSVNFTVDYSMFESEDRLSRLQKEVTTEAVETTISLQTEPVDQQNPVTTRPARPARPTRPTRPTRPATTEPQSPDQNDAVSSLQSAVSCLLLWTLLQGGMHLM</sequence>
<dbReference type="GO" id="GO:2001013">
    <property type="term" value="P:epithelial cell proliferation involved in renal tubule morphogenesis"/>
    <property type="evidence" value="ECO:0007669"/>
    <property type="project" value="Ensembl"/>
</dbReference>
<reference evidence="3" key="2">
    <citation type="submission" date="2025-08" db="UniProtKB">
        <authorList>
            <consortium name="Ensembl"/>
        </authorList>
    </citation>
    <scope>IDENTIFICATION</scope>
</reference>
<name>A0A6J0DNB9_PERMB</name>
<organism evidence="3 4">
    <name type="scientific">Peromyscus maniculatus bairdii</name>
    <name type="common">Prairie deer mouse</name>
    <dbReference type="NCBI Taxonomy" id="230844"/>
    <lineage>
        <taxon>Eukaryota</taxon>
        <taxon>Metazoa</taxon>
        <taxon>Chordata</taxon>
        <taxon>Craniata</taxon>
        <taxon>Vertebrata</taxon>
        <taxon>Euteleostomi</taxon>
        <taxon>Mammalia</taxon>
        <taxon>Eutheria</taxon>
        <taxon>Euarchontoglires</taxon>
        <taxon>Glires</taxon>
        <taxon>Rodentia</taxon>
        <taxon>Myomorpha</taxon>
        <taxon>Muroidea</taxon>
        <taxon>Cricetidae</taxon>
        <taxon>Neotominae</taxon>
        <taxon>Peromyscus</taxon>
    </lineage>
</organism>
<dbReference type="Ensembl" id="ENSPEMT00000012414.2">
    <property type="protein sequence ID" value="ENSPEMP00000008261.2"/>
    <property type="gene ID" value="ENSPEMG00000009975.2"/>
</dbReference>
<dbReference type="GeneTree" id="ENSGT00390000003103"/>
<keyword evidence="2" id="KW-0732">Signal</keyword>
<evidence type="ECO:0000256" key="2">
    <source>
        <dbReference type="SAM" id="SignalP"/>
    </source>
</evidence>
<reference evidence="3 4" key="1">
    <citation type="submission" date="2018-10" db="EMBL/GenBank/DDBJ databases">
        <title>Improved assembly of the deer mouse Peromyscus maniculatus genome.</title>
        <authorList>
            <person name="Lassance J.-M."/>
            <person name="Hoekstra H.E."/>
        </authorList>
    </citation>
    <scope>NUCLEOTIDE SEQUENCE [LARGE SCALE GENOMIC DNA]</scope>
</reference>
<evidence type="ECO:0000313" key="4">
    <source>
        <dbReference type="Proteomes" id="UP000694547"/>
    </source>
</evidence>